<dbReference type="PANTHER" id="PTHR48094">
    <property type="entry name" value="PROTEIN/NUCLEIC ACID DEGLYCASE DJ-1-RELATED"/>
    <property type="match status" value="1"/>
</dbReference>
<dbReference type="GO" id="GO:0005737">
    <property type="term" value="C:cytoplasm"/>
    <property type="evidence" value="ECO:0007669"/>
    <property type="project" value="TreeGrafter"/>
</dbReference>
<feature type="domain" description="DJ-1/PfpI" evidence="3">
    <location>
        <begin position="11"/>
        <end position="176"/>
    </location>
</feature>
<name>A0AAP0DQQ9_9ASTR</name>
<dbReference type="PANTHER" id="PTHR48094:SF12">
    <property type="entry name" value="PARKINSON DISEASE PROTEIN 7 HOMOLOG"/>
    <property type="match status" value="1"/>
</dbReference>
<protein>
    <recommendedName>
        <fullName evidence="3">DJ-1/PfpI domain-containing protein</fullName>
    </recommendedName>
</protein>
<feature type="domain" description="DJ-1/PfpI" evidence="3">
    <location>
        <begin position="219"/>
        <end position="381"/>
    </location>
</feature>
<comment type="similarity">
    <text evidence="1">Belongs to the peptidase C56 family.</text>
</comment>
<dbReference type="Gene3D" id="3.40.50.880">
    <property type="match status" value="2"/>
</dbReference>
<evidence type="ECO:0000256" key="2">
    <source>
        <dbReference type="ARBA" id="ARBA00022737"/>
    </source>
</evidence>
<dbReference type="FunFam" id="3.40.50.880:FF:000015">
    <property type="entry name" value="Protein DJ-1 homolog C"/>
    <property type="match status" value="2"/>
</dbReference>
<comment type="caution">
    <text evidence="4">The sequence shown here is derived from an EMBL/GenBank/DDBJ whole genome shotgun (WGS) entry which is preliminary data.</text>
</comment>
<evidence type="ECO:0000313" key="4">
    <source>
        <dbReference type="EMBL" id="KAK9077478.1"/>
    </source>
</evidence>
<gene>
    <name evidence="4" type="ORF">SSX86_005815</name>
</gene>
<dbReference type="InterPro" id="IPR050325">
    <property type="entry name" value="Prot/Nucl_acid_deglycase"/>
</dbReference>
<evidence type="ECO:0000256" key="1">
    <source>
        <dbReference type="ARBA" id="ARBA00008542"/>
    </source>
</evidence>
<proteinExistence type="inferred from homology"/>
<dbReference type="SUPFAM" id="SSF52317">
    <property type="entry name" value="Class I glutamine amidotransferase-like"/>
    <property type="match status" value="2"/>
</dbReference>
<dbReference type="NCBIfam" id="TIGR01383">
    <property type="entry name" value="not_thiJ"/>
    <property type="match status" value="2"/>
</dbReference>
<keyword evidence="2" id="KW-0677">Repeat</keyword>
<accession>A0AAP0DQQ9</accession>
<dbReference type="InterPro" id="IPR029062">
    <property type="entry name" value="Class_I_gatase-like"/>
</dbReference>
<dbReference type="GO" id="GO:1903189">
    <property type="term" value="P:glyoxal metabolic process"/>
    <property type="evidence" value="ECO:0007669"/>
    <property type="project" value="TreeGrafter"/>
</dbReference>
<sequence length="399" mass="42972">MGTEELPRKVVLVPIASGTEAMEAVMVVDVLRRAGADVTIASVEQQPCVVTLHGIKIVADMLISECVNTSYDLISIPGGVQGSIHLRDNHTLSSIVCEHTSAGRIYGATGAASALVLRDWGLLCGREATCYPSFMDRLSSSRHVELVTSRVHICEGIITGQGTGTTLDYAVTLVEQLFGKKSATDVSQQLMMRSYQKANFIDKEYNKKAWSSNCGAKVSVLVPIADGSEEMETVIIIDVLRRAKVEVVVASVSDKLEILASRKVKIVADMLLSDAAKYSYDLIVLPGGFGGAKAFAASRLLVNLLKKQSKEEKCYGATCDSPALVLQLLGLLKDKKATAFPEQCEKLLDRSAAKGRVVIDGKVITSRGFGTTLEFALGIVEKFLGHEKAMEIAKTIVFI</sequence>
<dbReference type="CDD" id="cd03135">
    <property type="entry name" value="GATase1_DJ-1"/>
    <property type="match status" value="2"/>
</dbReference>
<dbReference type="Pfam" id="PF01965">
    <property type="entry name" value="DJ-1_PfpI"/>
    <property type="match status" value="2"/>
</dbReference>
<organism evidence="4 5">
    <name type="scientific">Deinandra increscens subsp. villosa</name>
    <dbReference type="NCBI Taxonomy" id="3103831"/>
    <lineage>
        <taxon>Eukaryota</taxon>
        <taxon>Viridiplantae</taxon>
        <taxon>Streptophyta</taxon>
        <taxon>Embryophyta</taxon>
        <taxon>Tracheophyta</taxon>
        <taxon>Spermatophyta</taxon>
        <taxon>Magnoliopsida</taxon>
        <taxon>eudicotyledons</taxon>
        <taxon>Gunneridae</taxon>
        <taxon>Pentapetalae</taxon>
        <taxon>asterids</taxon>
        <taxon>campanulids</taxon>
        <taxon>Asterales</taxon>
        <taxon>Asteraceae</taxon>
        <taxon>Asteroideae</taxon>
        <taxon>Heliantheae alliance</taxon>
        <taxon>Madieae</taxon>
        <taxon>Madiinae</taxon>
        <taxon>Deinandra</taxon>
    </lineage>
</organism>
<dbReference type="EMBL" id="JBCNJP010000007">
    <property type="protein sequence ID" value="KAK9077478.1"/>
    <property type="molecule type" value="Genomic_DNA"/>
</dbReference>
<evidence type="ECO:0000313" key="5">
    <source>
        <dbReference type="Proteomes" id="UP001408789"/>
    </source>
</evidence>
<keyword evidence="5" id="KW-1185">Reference proteome</keyword>
<dbReference type="InterPro" id="IPR002818">
    <property type="entry name" value="DJ-1/PfpI"/>
</dbReference>
<dbReference type="Proteomes" id="UP001408789">
    <property type="component" value="Unassembled WGS sequence"/>
</dbReference>
<evidence type="ECO:0000259" key="3">
    <source>
        <dbReference type="Pfam" id="PF01965"/>
    </source>
</evidence>
<dbReference type="InterPro" id="IPR006287">
    <property type="entry name" value="DJ-1"/>
</dbReference>
<reference evidence="4 5" key="1">
    <citation type="submission" date="2024-04" db="EMBL/GenBank/DDBJ databases">
        <title>The reference genome of an endangered Asteraceae, Deinandra increscens subsp. villosa, native to the Central Coast of California.</title>
        <authorList>
            <person name="Guilliams M."/>
            <person name="Hasenstab-Lehman K."/>
            <person name="Meyer R."/>
            <person name="Mcevoy S."/>
        </authorList>
    </citation>
    <scope>NUCLEOTIDE SEQUENCE [LARGE SCALE GENOMIC DNA]</scope>
    <source>
        <tissue evidence="4">Leaf</tissue>
    </source>
</reference>
<dbReference type="AlphaFoldDB" id="A0AAP0DQQ9"/>